<proteinExistence type="predicted"/>
<dbReference type="STRING" id="294747.C5M6M1"/>
<protein>
    <recommendedName>
        <fullName evidence="1">Nudix hydrolase domain-containing protein</fullName>
    </recommendedName>
</protein>
<dbReference type="GO" id="GO:0044715">
    <property type="term" value="F:8-oxo-dGDP phosphatase activity"/>
    <property type="evidence" value="ECO:0007669"/>
    <property type="project" value="EnsemblFungi"/>
</dbReference>
<evidence type="ECO:0000259" key="1">
    <source>
        <dbReference type="PROSITE" id="PS51462"/>
    </source>
</evidence>
<dbReference type="eggNOG" id="KOG4313">
    <property type="taxonomic scope" value="Eukaryota"/>
</dbReference>
<name>C5M6M1_CANTT</name>
<dbReference type="KEGG" id="ctp:CTRG_01502"/>
<dbReference type="InterPro" id="IPR031804">
    <property type="entry name" value="DUF4743"/>
</dbReference>
<dbReference type="AlphaFoldDB" id="C5M6M1"/>
<evidence type="ECO:0000313" key="2">
    <source>
        <dbReference type="EMBL" id="EER34641.1"/>
    </source>
</evidence>
<dbReference type="InterPro" id="IPR000086">
    <property type="entry name" value="NUDIX_hydrolase_dom"/>
</dbReference>
<dbReference type="VEuPathDB" id="FungiDB:CTRG_01502"/>
<dbReference type="OrthoDB" id="10261522at2759"/>
<dbReference type="InterPro" id="IPR015797">
    <property type="entry name" value="NUDIX_hydrolase-like_dom_sf"/>
</dbReference>
<dbReference type="FunFam" id="3.90.79.10:FF:000019">
    <property type="entry name" value="Thiamin pyrophosphokinase, putative"/>
    <property type="match status" value="1"/>
</dbReference>
<reference evidence="2 3" key="1">
    <citation type="journal article" date="2009" name="Nature">
        <title>Evolution of pathogenicity and sexual reproduction in eight Candida genomes.</title>
        <authorList>
            <person name="Butler G."/>
            <person name="Rasmussen M.D."/>
            <person name="Lin M.F."/>
            <person name="Santos M.A."/>
            <person name="Sakthikumar S."/>
            <person name="Munro C.A."/>
            <person name="Rheinbay E."/>
            <person name="Grabherr M."/>
            <person name="Forche A."/>
            <person name="Reedy J.L."/>
            <person name="Agrafioti I."/>
            <person name="Arnaud M.B."/>
            <person name="Bates S."/>
            <person name="Brown A.J."/>
            <person name="Brunke S."/>
            <person name="Costanzo M.C."/>
            <person name="Fitzpatrick D.A."/>
            <person name="de Groot P.W."/>
            <person name="Harris D."/>
            <person name="Hoyer L.L."/>
            <person name="Hube B."/>
            <person name="Klis F.M."/>
            <person name="Kodira C."/>
            <person name="Lennard N."/>
            <person name="Logue M.E."/>
            <person name="Martin R."/>
            <person name="Neiman A.M."/>
            <person name="Nikolaou E."/>
            <person name="Quail M.A."/>
            <person name="Quinn J."/>
            <person name="Santos M.C."/>
            <person name="Schmitzberger F.F."/>
            <person name="Sherlock G."/>
            <person name="Shah P."/>
            <person name="Silverstein K.A."/>
            <person name="Skrzypek M.S."/>
            <person name="Soll D."/>
            <person name="Staggs R."/>
            <person name="Stansfield I."/>
            <person name="Stumpf M.P."/>
            <person name="Sudbery P.E."/>
            <person name="Srikantha T."/>
            <person name="Zeng Q."/>
            <person name="Berman J."/>
            <person name="Berriman M."/>
            <person name="Heitman J."/>
            <person name="Gow N.A."/>
            <person name="Lorenz M.C."/>
            <person name="Birren B.W."/>
            <person name="Kellis M."/>
            <person name="Cuomo C.A."/>
        </authorList>
    </citation>
    <scope>NUCLEOTIDE SEQUENCE [LARGE SCALE GENOMIC DNA]</scope>
    <source>
        <strain evidence="3">ATCC MYA-3404 / T1</strain>
    </source>
</reference>
<dbReference type="CDD" id="cd03676">
    <property type="entry name" value="NUDIX_Tnr3_like"/>
    <property type="match status" value="1"/>
</dbReference>
<dbReference type="Proteomes" id="UP000002037">
    <property type="component" value="Unassembled WGS sequence"/>
</dbReference>
<gene>
    <name evidence="2" type="ORF">CTRG_01502</name>
</gene>
<dbReference type="GeneID" id="8301390"/>
<dbReference type="Pfam" id="PF15916">
    <property type="entry name" value="DUF4743"/>
    <property type="match status" value="1"/>
</dbReference>
<dbReference type="PANTHER" id="PTHR13622">
    <property type="entry name" value="THIAMIN PYROPHOSPHOKINASE"/>
    <property type="match status" value="1"/>
</dbReference>
<dbReference type="PROSITE" id="PS51462">
    <property type="entry name" value="NUDIX"/>
    <property type="match status" value="1"/>
</dbReference>
<organism evidence="2 3">
    <name type="scientific">Candida tropicalis (strain ATCC MYA-3404 / T1)</name>
    <name type="common">Yeast</name>
    <dbReference type="NCBI Taxonomy" id="294747"/>
    <lineage>
        <taxon>Eukaryota</taxon>
        <taxon>Fungi</taxon>
        <taxon>Dikarya</taxon>
        <taxon>Ascomycota</taxon>
        <taxon>Saccharomycotina</taxon>
        <taxon>Pichiomycetes</taxon>
        <taxon>Debaryomycetaceae</taxon>
        <taxon>Candida/Lodderomyces clade</taxon>
        <taxon>Candida</taxon>
    </lineage>
</organism>
<dbReference type="Gene3D" id="3.90.79.10">
    <property type="entry name" value="Nucleoside Triphosphate Pyrophosphohydrolase"/>
    <property type="match status" value="1"/>
</dbReference>
<dbReference type="PANTHER" id="PTHR13622:SF8">
    <property type="entry name" value="THIAMIN PYROPHOSPHOKINASE 1"/>
    <property type="match status" value="1"/>
</dbReference>
<dbReference type="Pfam" id="PF00293">
    <property type="entry name" value="NUDIX"/>
    <property type="match status" value="1"/>
</dbReference>
<dbReference type="HOGENOM" id="CLU_048013_0_1_1"/>
<dbReference type="SUPFAM" id="SSF55811">
    <property type="entry name" value="Nudix"/>
    <property type="match status" value="1"/>
</dbReference>
<sequence>MTASSTSLLEIIESVDSFKWNDSFYKLLTHDGQSVLGYITPFNAKFLETTASSFEVNHEKKTIKISGEYDTFEKRNEMFAEVGNKLRYLPEFDELLNKGWRNELYTVYYPSTVPYILIERAFSVLLGVVTYGVHINGYVAPEDSSNGKLKMWIPRRSLTKPTYPGMLDNTVAGGLGYPYGLEETVIKECYEEAGLEEEFVRSHIKTTGVVSYMYLTKDGRVQPEVEYIYDIKFDNEENIIKPQDGEAEDFQLLDVDEILDKLHEKKFKPNCGLVIVDFLIRHGFICPDNEPNYLEIVSRCHVKMPFACR</sequence>
<dbReference type="RefSeq" id="XP_002547196.1">
    <property type="nucleotide sequence ID" value="XM_002547150.1"/>
</dbReference>
<evidence type="ECO:0000313" key="3">
    <source>
        <dbReference type="Proteomes" id="UP000002037"/>
    </source>
</evidence>
<accession>C5M6M1</accession>
<keyword evidence="3" id="KW-1185">Reference proteome</keyword>
<feature type="domain" description="Nudix hydrolase" evidence="1">
    <location>
        <begin position="130"/>
        <end position="275"/>
    </location>
</feature>
<dbReference type="EMBL" id="GG692396">
    <property type="protein sequence ID" value="EER34641.1"/>
    <property type="molecule type" value="Genomic_DNA"/>
</dbReference>